<dbReference type="PANTHER" id="PTHR31435">
    <property type="entry name" value="PROTEIN NATD1"/>
    <property type="match status" value="1"/>
</dbReference>
<dbReference type="PROSITE" id="PS51729">
    <property type="entry name" value="GNAT_YJDJ"/>
    <property type="match status" value="1"/>
</dbReference>
<feature type="domain" description="N-acetyltransferase" evidence="4">
    <location>
        <begin position="47"/>
        <end position="164"/>
    </location>
</feature>
<evidence type="ECO:0000313" key="7">
    <source>
        <dbReference type="Proteomes" id="UP000031668"/>
    </source>
</evidence>
<comment type="caution">
    <text evidence="6">The sequence shown here is derived from an EMBL/GenBank/DDBJ whole genome shotgun (WGS) entry which is preliminary data.</text>
</comment>
<comment type="similarity">
    <text evidence="1">Belongs to the NATD1 family.</text>
</comment>
<accession>A0A0C2M7T7</accession>
<dbReference type="InterPro" id="IPR000182">
    <property type="entry name" value="GNAT_dom"/>
</dbReference>
<dbReference type="Pfam" id="PF14542">
    <property type="entry name" value="Acetyltransf_CG"/>
    <property type="match status" value="1"/>
</dbReference>
<dbReference type="InterPro" id="IPR010693">
    <property type="entry name" value="Divergent_4Fe-4S_mono-cluster"/>
</dbReference>
<keyword evidence="7" id="KW-1185">Reference proteome</keyword>
<reference evidence="6 7" key="1">
    <citation type="journal article" date="2014" name="Genome Biol. Evol.">
        <title>The genome of the myxosporean Thelohanellus kitauei shows adaptations to nutrient acquisition within its fish host.</title>
        <authorList>
            <person name="Yang Y."/>
            <person name="Xiong J."/>
            <person name="Zhou Z."/>
            <person name="Huo F."/>
            <person name="Miao W."/>
            <person name="Ran C."/>
            <person name="Liu Y."/>
            <person name="Zhang J."/>
            <person name="Feng J."/>
            <person name="Wang M."/>
            <person name="Wang M."/>
            <person name="Wang L."/>
            <person name="Yao B."/>
        </authorList>
    </citation>
    <scope>NUCLEOTIDE SEQUENCE [LARGE SCALE GENOMIC DNA]</scope>
    <source>
        <strain evidence="6">Wuqing</strain>
    </source>
</reference>
<feature type="domain" description="N-acetyltransferase" evidence="5">
    <location>
        <begin position="76"/>
        <end position="164"/>
    </location>
</feature>
<dbReference type="Pfam" id="PF06902">
    <property type="entry name" value="Fer4_19"/>
    <property type="match status" value="1"/>
</dbReference>
<dbReference type="Proteomes" id="UP000031668">
    <property type="component" value="Unassembled WGS sequence"/>
</dbReference>
<dbReference type="SUPFAM" id="SSF55729">
    <property type="entry name" value="Acyl-CoA N-acyltransferases (Nat)"/>
    <property type="match status" value="1"/>
</dbReference>
<sequence>MDKELLDAGYRAYTGEKIDVYFNTDICQHSGNCVRGSAKLFNLKRKPWIVPDEVDVATVVKRRTEVSPKISEETMEILEGHNKFYVNDADGNQVAEIVFVPTGEHLSIIEHTDVDPSLKGQGVGKKLVAKVVEKMRGEQRKIIPLCPFAKHEFDNTREYDDIRA</sequence>
<organism evidence="6 7">
    <name type="scientific">Thelohanellus kitauei</name>
    <name type="common">Myxosporean</name>
    <dbReference type="NCBI Taxonomy" id="669202"/>
    <lineage>
        <taxon>Eukaryota</taxon>
        <taxon>Metazoa</taxon>
        <taxon>Cnidaria</taxon>
        <taxon>Myxozoa</taxon>
        <taxon>Myxosporea</taxon>
        <taxon>Bivalvulida</taxon>
        <taxon>Platysporina</taxon>
        <taxon>Myxobolidae</taxon>
        <taxon>Thelohanellus</taxon>
    </lineage>
</organism>
<dbReference type="GO" id="GO:0016747">
    <property type="term" value="F:acyltransferase activity, transferring groups other than amino-acyl groups"/>
    <property type="evidence" value="ECO:0007669"/>
    <property type="project" value="InterPro"/>
</dbReference>
<evidence type="ECO:0000313" key="6">
    <source>
        <dbReference type="EMBL" id="KII60424.1"/>
    </source>
</evidence>
<proteinExistence type="inferred from homology"/>
<evidence type="ECO:0000256" key="2">
    <source>
        <dbReference type="ARBA" id="ARBA00020243"/>
    </source>
</evidence>
<evidence type="ECO:0000256" key="3">
    <source>
        <dbReference type="ARBA" id="ARBA00031876"/>
    </source>
</evidence>
<name>A0A0C2M7T7_THEKT</name>
<dbReference type="CDD" id="cd04301">
    <property type="entry name" value="NAT_SF"/>
    <property type="match status" value="1"/>
</dbReference>
<dbReference type="PANTHER" id="PTHR31435:SF10">
    <property type="entry name" value="BSR4717 PROTEIN"/>
    <property type="match status" value="1"/>
</dbReference>
<evidence type="ECO:0000259" key="4">
    <source>
        <dbReference type="PROSITE" id="PS51186"/>
    </source>
</evidence>
<dbReference type="Gene3D" id="3.40.630.30">
    <property type="match status" value="1"/>
</dbReference>
<dbReference type="AlphaFoldDB" id="A0A0C2M7T7"/>
<protein>
    <recommendedName>
        <fullName evidence="2">Protein NATD1</fullName>
    </recommendedName>
    <alternativeName>
        <fullName evidence="3">N-acetyltransferase domain-containing protein 1</fullName>
    </alternativeName>
</protein>
<dbReference type="PROSITE" id="PS51186">
    <property type="entry name" value="GNAT"/>
    <property type="match status" value="1"/>
</dbReference>
<dbReference type="InterPro" id="IPR016181">
    <property type="entry name" value="Acyl_CoA_acyltransferase"/>
</dbReference>
<evidence type="ECO:0000259" key="5">
    <source>
        <dbReference type="PROSITE" id="PS51729"/>
    </source>
</evidence>
<gene>
    <name evidence="6" type="ORF">RF11_03167</name>
</gene>
<dbReference type="InterPro" id="IPR045057">
    <property type="entry name" value="Gcn5-rel_NAT"/>
</dbReference>
<evidence type="ECO:0000256" key="1">
    <source>
        <dbReference type="ARBA" id="ARBA00006233"/>
    </source>
</evidence>
<dbReference type="InterPro" id="IPR031165">
    <property type="entry name" value="GNAT_YJDJ"/>
</dbReference>
<dbReference type="EMBL" id="JWZT01005624">
    <property type="protein sequence ID" value="KII60424.1"/>
    <property type="molecule type" value="Genomic_DNA"/>
</dbReference>